<dbReference type="Proteomes" id="UP000608850">
    <property type="component" value="Unassembled WGS sequence"/>
</dbReference>
<dbReference type="AlphaFoldDB" id="A0A830GFR2"/>
<accession>A0A830GFR2</accession>
<dbReference type="EMBL" id="BMOQ01000012">
    <property type="protein sequence ID" value="GGN26440.1"/>
    <property type="molecule type" value="Genomic_DNA"/>
</dbReference>
<organism evidence="1 2">
    <name type="scientific">Halarchaeum nitratireducens</name>
    <dbReference type="NCBI Taxonomy" id="489913"/>
    <lineage>
        <taxon>Archaea</taxon>
        <taxon>Methanobacteriati</taxon>
        <taxon>Methanobacteriota</taxon>
        <taxon>Stenosarchaea group</taxon>
        <taxon>Halobacteria</taxon>
        <taxon>Halobacteriales</taxon>
        <taxon>Halobacteriaceae</taxon>
    </lineage>
</organism>
<gene>
    <name evidence="1" type="ORF">GCM10009021_31010</name>
</gene>
<dbReference type="InterPro" id="IPR036388">
    <property type="entry name" value="WH-like_DNA-bd_sf"/>
</dbReference>
<dbReference type="InterPro" id="IPR036390">
    <property type="entry name" value="WH_DNA-bd_sf"/>
</dbReference>
<evidence type="ECO:0000313" key="2">
    <source>
        <dbReference type="Proteomes" id="UP000608850"/>
    </source>
</evidence>
<sequence length="78" mass="9036">MDREICKLLAKGLILTPSVIDKNIDRPRSSISNRLNTLEVGELVEKVERGHYKLTEEGYARMLETVEVERFEESDEKD</sequence>
<name>A0A830GFR2_9EURY</name>
<comment type="caution">
    <text evidence="1">The sequence shown here is derived from an EMBL/GenBank/DDBJ whole genome shotgun (WGS) entry which is preliminary data.</text>
</comment>
<protein>
    <recommendedName>
        <fullName evidence="3">Transcriptional regulator</fullName>
    </recommendedName>
</protein>
<reference evidence="1 2" key="1">
    <citation type="journal article" date="2019" name="Int. J. Syst. Evol. Microbiol.">
        <title>The Global Catalogue of Microorganisms (GCM) 10K type strain sequencing project: providing services to taxonomists for standard genome sequencing and annotation.</title>
        <authorList>
            <consortium name="The Broad Institute Genomics Platform"/>
            <consortium name="The Broad Institute Genome Sequencing Center for Infectious Disease"/>
            <person name="Wu L."/>
            <person name="Ma J."/>
        </authorList>
    </citation>
    <scope>NUCLEOTIDE SEQUENCE [LARGE SCALE GENOMIC DNA]</scope>
    <source>
        <strain evidence="1 2">JCM 16331</strain>
    </source>
</reference>
<dbReference type="SUPFAM" id="SSF46785">
    <property type="entry name" value="Winged helix' DNA-binding domain"/>
    <property type="match status" value="1"/>
</dbReference>
<dbReference type="Gene3D" id="1.10.10.10">
    <property type="entry name" value="Winged helix-like DNA-binding domain superfamily/Winged helix DNA-binding domain"/>
    <property type="match status" value="1"/>
</dbReference>
<evidence type="ECO:0008006" key="3">
    <source>
        <dbReference type="Google" id="ProtNLM"/>
    </source>
</evidence>
<proteinExistence type="predicted"/>
<evidence type="ECO:0000313" key="1">
    <source>
        <dbReference type="EMBL" id="GGN26440.1"/>
    </source>
</evidence>
<keyword evidence="2" id="KW-1185">Reference proteome</keyword>